<dbReference type="InterPro" id="IPR047109">
    <property type="entry name" value="CAD-like"/>
</dbReference>
<dbReference type="SUPFAM" id="SSF51735">
    <property type="entry name" value="NAD(P)-binding Rossmann-fold domains"/>
    <property type="match status" value="1"/>
</dbReference>
<dbReference type="GO" id="GO:0046872">
    <property type="term" value="F:metal ion binding"/>
    <property type="evidence" value="ECO:0007669"/>
    <property type="project" value="UniProtKB-KW"/>
</dbReference>
<feature type="non-terminal residue" evidence="6">
    <location>
        <position position="1"/>
    </location>
</feature>
<dbReference type="Proteomes" id="UP000541444">
    <property type="component" value="Unassembled WGS sequence"/>
</dbReference>
<comment type="cofactor">
    <cofactor evidence="1">
        <name>Zn(2+)</name>
        <dbReference type="ChEBI" id="CHEBI:29105"/>
    </cofactor>
</comment>
<sequence length="129" mass="13866">YSPLKCFKLNKPGMHLGVVELGGIGHVAVKFAKALGLKVNVISTSPSKEKETIDYLGVDSFIVSRDQAQIKAILGTMNGIIGTVSALHSILPLIGLLKSHGKLVMVCLPHRSLKLVELHRGSRTSIRSD</sequence>
<evidence type="ECO:0000256" key="1">
    <source>
        <dbReference type="ARBA" id="ARBA00001947"/>
    </source>
</evidence>
<name>A0A7J7NHW3_9MAGN</name>
<evidence type="ECO:0000256" key="2">
    <source>
        <dbReference type="ARBA" id="ARBA00022723"/>
    </source>
</evidence>
<dbReference type="GO" id="GO:0016616">
    <property type="term" value="F:oxidoreductase activity, acting on the CH-OH group of donors, NAD or NADP as acceptor"/>
    <property type="evidence" value="ECO:0007669"/>
    <property type="project" value="InterPro"/>
</dbReference>
<dbReference type="Gene3D" id="3.40.50.720">
    <property type="entry name" value="NAD(P)-binding Rossmann-like Domain"/>
    <property type="match status" value="1"/>
</dbReference>
<proteinExistence type="predicted"/>
<dbReference type="EMBL" id="JACGCM010000779">
    <property type="protein sequence ID" value="KAF6166747.1"/>
    <property type="molecule type" value="Genomic_DNA"/>
</dbReference>
<comment type="caution">
    <text evidence="6">The sequence shown here is derived from an EMBL/GenBank/DDBJ whole genome shotgun (WGS) entry which is preliminary data.</text>
</comment>
<evidence type="ECO:0000256" key="3">
    <source>
        <dbReference type="ARBA" id="ARBA00022833"/>
    </source>
</evidence>
<gene>
    <name evidence="6" type="ORF">GIB67_005623</name>
</gene>
<reference evidence="6 7" key="1">
    <citation type="journal article" date="2020" name="IScience">
        <title>Genome Sequencing of the Endangered Kingdonia uniflora (Circaeasteraceae, Ranunculales) Reveals Potential Mechanisms of Evolutionary Specialization.</title>
        <authorList>
            <person name="Sun Y."/>
            <person name="Deng T."/>
            <person name="Zhang A."/>
            <person name="Moore M.J."/>
            <person name="Landis J.B."/>
            <person name="Lin N."/>
            <person name="Zhang H."/>
            <person name="Zhang X."/>
            <person name="Huang J."/>
            <person name="Zhang X."/>
            <person name="Sun H."/>
            <person name="Wang H."/>
        </authorList>
    </citation>
    <scope>NUCLEOTIDE SEQUENCE [LARGE SCALE GENOMIC DNA]</scope>
    <source>
        <strain evidence="6">TB1705</strain>
        <tissue evidence="6">Leaf</tissue>
    </source>
</reference>
<protein>
    <recommendedName>
        <fullName evidence="5">Alcohol dehydrogenase-like C-terminal domain-containing protein</fullName>
    </recommendedName>
</protein>
<dbReference type="OrthoDB" id="1879366at2759"/>
<feature type="domain" description="Alcohol dehydrogenase-like C-terminal" evidence="5">
    <location>
        <begin position="23"/>
        <end position="114"/>
    </location>
</feature>
<evidence type="ECO:0000313" key="7">
    <source>
        <dbReference type="Proteomes" id="UP000541444"/>
    </source>
</evidence>
<evidence type="ECO:0000256" key="4">
    <source>
        <dbReference type="ARBA" id="ARBA00023002"/>
    </source>
</evidence>
<dbReference type="InterPro" id="IPR036291">
    <property type="entry name" value="NAD(P)-bd_dom_sf"/>
</dbReference>
<evidence type="ECO:0000259" key="5">
    <source>
        <dbReference type="Pfam" id="PF00107"/>
    </source>
</evidence>
<organism evidence="6 7">
    <name type="scientific">Kingdonia uniflora</name>
    <dbReference type="NCBI Taxonomy" id="39325"/>
    <lineage>
        <taxon>Eukaryota</taxon>
        <taxon>Viridiplantae</taxon>
        <taxon>Streptophyta</taxon>
        <taxon>Embryophyta</taxon>
        <taxon>Tracheophyta</taxon>
        <taxon>Spermatophyta</taxon>
        <taxon>Magnoliopsida</taxon>
        <taxon>Ranunculales</taxon>
        <taxon>Circaeasteraceae</taxon>
        <taxon>Kingdonia</taxon>
    </lineage>
</organism>
<dbReference type="FunFam" id="3.40.50.720:FF:000022">
    <property type="entry name" value="Cinnamyl alcohol dehydrogenase"/>
    <property type="match status" value="1"/>
</dbReference>
<keyword evidence="7" id="KW-1185">Reference proteome</keyword>
<dbReference type="PANTHER" id="PTHR42683">
    <property type="entry name" value="ALDEHYDE REDUCTASE"/>
    <property type="match status" value="1"/>
</dbReference>
<dbReference type="AlphaFoldDB" id="A0A7J7NHW3"/>
<dbReference type="InterPro" id="IPR013149">
    <property type="entry name" value="ADH-like_C"/>
</dbReference>
<accession>A0A7J7NHW3</accession>
<evidence type="ECO:0000313" key="6">
    <source>
        <dbReference type="EMBL" id="KAF6166747.1"/>
    </source>
</evidence>
<dbReference type="Pfam" id="PF00107">
    <property type="entry name" value="ADH_zinc_N"/>
    <property type="match status" value="1"/>
</dbReference>
<keyword evidence="2" id="KW-0479">Metal-binding</keyword>
<keyword evidence="4" id="KW-0560">Oxidoreductase</keyword>
<keyword evidence="3" id="KW-0862">Zinc</keyword>